<name>A0A916PCV5_MYCTX</name>
<reference evidence="3" key="1">
    <citation type="submission" date="2015-03" db="EMBL/GenBank/DDBJ databases">
        <authorList>
            <consortium name="Pathogen Informatics"/>
        </authorList>
    </citation>
    <scope>NUCLEOTIDE SEQUENCE [LARGE SCALE GENOMIC DNA]</scope>
    <source>
        <strain evidence="3">N09902308</strain>
    </source>
</reference>
<organism evidence="2 3">
    <name type="scientific">Mycobacterium tuberculosis</name>
    <dbReference type="NCBI Taxonomy" id="1773"/>
    <lineage>
        <taxon>Bacteria</taxon>
        <taxon>Bacillati</taxon>
        <taxon>Actinomycetota</taxon>
        <taxon>Actinomycetes</taxon>
        <taxon>Mycobacteriales</taxon>
        <taxon>Mycobacteriaceae</taxon>
        <taxon>Mycobacterium</taxon>
        <taxon>Mycobacterium tuberculosis complex</taxon>
    </lineage>
</organism>
<evidence type="ECO:0000313" key="3">
    <source>
        <dbReference type="Proteomes" id="UP000039021"/>
    </source>
</evidence>
<gene>
    <name evidence="2" type="ORF">ERS007739_04507</name>
</gene>
<dbReference type="AlphaFoldDB" id="A0A916PCV5"/>
<comment type="caution">
    <text evidence="2">The sequence shown here is derived from an EMBL/GenBank/DDBJ whole genome shotgun (WGS) entry which is preliminary data.</text>
</comment>
<sequence>MPCQSVESGTGRMTVCSGSNSTKARASASEDTTNAKSFSRNTDTSSGEAWSGSIAPSSTNSRMPTRCTTASW</sequence>
<protein>
    <submittedName>
        <fullName evidence="2">Uncharacterized protein</fullName>
    </submittedName>
</protein>
<accession>A0A916PCV5</accession>
<dbReference type="EMBL" id="CSBK01002851">
    <property type="protein sequence ID" value="CPA30653.1"/>
    <property type="molecule type" value="Genomic_DNA"/>
</dbReference>
<dbReference type="Proteomes" id="UP000039021">
    <property type="component" value="Unassembled WGS sequence"/>
</dbReference>
<evidence type="ECO:0000313" key="2">
    <source>
        <dbReference type="EMBL" id="CPA30653.1"/>
    </source>
</evidence>
<evidence type="ECO:0000256" key="1">
    <source>
        <dbReference type="SAM" id="MobiDB-lite"/>
    </source>
</evidence>
<proteinExistence type="predicted"/>
<feature type="region of interest" description="Disordered" evidence="1">
    <location>
        <begin position="1"/>
        <end position="72"/>
    </location>
</feature>
<feature type="compositionally biased region" description="Polar residues" evidence="1">
    <location>
        <begin position="16"/>
        <end position="72"/>
    </location>
</feature>